<reference evidence="1 2" key="1">
    <citation type="journal article" date="2021" name="Hortic Res">
        <title>High-quality reference genome and annotation aids understanding of berry development for evergreen blueberry (Vaccinium darrowii).</title>
        <authorList>
            <person name="Yu J."/>
            <person name="Hulse-Kemp A.M."/>
            <person name="Babiker E."/>
            <person name="Staton M."/>
        </authorList>
    </citation>
    <scope>NUCLEOTIDE SEQUENCE [LARGE SCALE GENOMIC DNA]</scope>
    <source>
        <strain evidence="2">cv. NJ 8807/NJ 8810</strain>
        <tissue evidence="1">Young leaf</tissue>
    </source>
</reference>
<accession>A0ACB7Y645</accession>
<dbReference type="Proteomes" id="UP000828048">
    <property type="component" value="Chromosome 7"/>
</dbReference>
<name>A0ACB7Y645_9ERIC</name>
<keyword evidence="2" id="KW-1185">Reference proteome</keyword>
<sequence length="516" mass="58646">MISKAIKGKEKVSEQVGKSVEVDKDSTSTKQFETHVDDSEEKDLLCHGRILSALSDTIYPIFCTTKSAIELWEALEQKYGSEEEGLKRYSVEKFVDFQMVEGKSIMEQVHEFENIIYDMKMKDITVHETILVTLLIKRLPSSWTEFGRSLKQKPENFSINDLLVSLRIEEKHRESQKLLLKPDFQAKALIVENHHKHKPKPKIFKKNSFGKSNFKNFNQQIVGGCWVCGKTNHKARDCHFRKDQPPRACGPLVIPKPQANMMTVGASSSNPDHRNDAALAISETNGRWFWNQKLVVHFAKFQEGKKNFIPQKVQVQDYRIAEDSKTRAEGKLKMQKGTIAQGLSSTQVIRGAGDASLQNKTQSKQIQPAGTGQLYRSAVAKIGKLITTEELERIFKSEEIPFEKIKAIGGRFVVITFLSSEARDKIIKERWISNWFEEINPWNGDILLSKVDESDNNLDLVVENTPSNPERQHGMHGEGKKLLIMDNHSPAGKHSLVSKEVHLIELDRVGETSKVE</sequence>
<organism evidence="1 2">
    <name type="scientific">Vaccinium darrowii</name>
    <dbReference type="NCBI Taxonomy" id="229202"/>
    <lineage>
        <taxon>Eukaryota</taxon>
        <taxon>Viridiplantae</taxon>
        <taxon>Streptophyta</taxon>
        <taxon>Embryophyta</taxon>
        <taxon>Tracheophyta</taxon>
        <taxon>Spermatophyta</taxon>
        <taxon>Magnoliopsida</taxon>
        <taxon>eudicotyledons</taxon>
        <taxon>Gunneridae</taxon>
        <taxon>Pentapetalae</taxon>
        <taxon>asterids</taxon>
        <taxon>Ericales</taxon>
        <taxon>Ericaceae</taxon>
        <taxon>Vaccinioideae</taxon>
        <taxon>Vaccinieae</taxon>
        <taxon>Vaccinium</taxon>
    </lineage>
</organism>
<evidence type="ECO:0000313" key="1">
    <source>
        <dbReference type="EMBL" id="KAH7849006.1"/>
    </source>
</evidence>
<protein>
    <submittedName>
        <fullName evidence="1">Uncharacterized protein</fullName>
    </submittedName>
</protein>
<proteinExistence type="predicted"/>
<comment type="caution">
    <text evidence="1">The sequence shown here is derived from an EMBL/GenBank/DDBJ whole genome shotgun (WGS) entry which is preliminary data.</text>
</comment>
<gene>
    <name evidence="1" type="ORF">Vadar_011637</name>
</gene>
<dbReference type="EMBL" id="CM037157">
    <property type="protein sequence ID" value="KAH7849006.1"/>
    <property type="molecule type" value="Genomic_DNA"/>
</dbReference>
<evidence type="ECO:0000313" key="2">
    <source>
        <dbReference type="Proteomes" id="UP000828048"/>
    </source>
</evidence>